<feature type="transmembrane region" description="Helical" evidence="6">
    <location>
        <begin position="145"/>
        <end position="165"/>
    </location>
</feature>
<evidence type="ECO:0000256" key="6">
    <source>
        <dbReference type="SAM" id="Phobius"/>
    </source>
</evidence>
<dbReference type="OrthoDB" id="9792218at2"/>
<evidence type="ECO:0000256" key="4">
    <source>
        <dbReference type="ARBA" id="ARBA00023136"/>
    </source>
</evidence>
<dbReference type="Proteomes" id="UP000264702">
    <property type="component" value="Unassembled WGS sequence"/>
</dbReference>
<feature type="transmembrane region" description="Helical" evidence="6">
    <location>
        <begin position="16"/>
        <end position="40"/>
    </location>
</feature>
<evidence type="ECO:0000259" key="7">
    <source>
        <dbReference type="Pfam" id="PF00924"/>
    </source>
</evidence>
<dbReference type="InterPro" id="IPR010920">
    <property type="entry name" value="LSM_dom_sf"/>
</dbReference>
<evidence type="ECO:0000256" key="1">
    <source>
        <dbReference type="ARBA" id="ARBA00004370"/>
    </source>
</evidence>
<sequence>MSALPQSTLHILRAHWIHWLIGLAILVAAVVLSSFVRSILTRLLARIRGFHFGDNSPLARIVHRVRRPVQALVLFTGVGFILPLLDMPAVYLGPMQKALAVLWFIALGWLMISAVYCLEDLLILRFDISVADNLRARRARTQLQLMRRMLITLLIVIDVGLALSVFRDSQIWHYGAGLLASAGLASLVLATAAKSSASNLLAGLQIAFTEPIRLDDVVIVQGEWGRIEEITTTYVVVAIWDQRRLIVPLSYFIENPFQNWTRNTADLLGYPYLYVDYSVPVEPLRQEFRRILEASPDWDKRVCVLQVTNLSEHTMEIRCLLSAADSSRQFNICCEVREKMVTYIQKNYPDAFPRTRFSAVSSGGEKQERLMQPPFAEKT</sequence>
<dbReference type="Gene3D" id="2.30.30.60">
    <property type="match status" value="1"/>
</dbReference>
<dbReference type="AlphaFoldDB" id="A0A372IPE8"/>
<dbReference type="PANTHER" id="PTHR30566:SF25">
    <property type="entry name" value="INNER MEMBRANE PROTEIN"/>
    <property type="match status" value="1"/>
</dbReference>
<dbReference type="PANTHER" id="PTHR30566">
    <property type="entry name" value="YNAI-RELATED MECHANOSENSITIVE ION CHANNEL"/>
    <property type="match status" value="1"/>
</dbReference>
<comment type="caution">
    <text evidence="8">The sequence shown here is derived from an EMBL/GenBank/DDBJ whole genome shotgun (WGS) entry which is preliminary data.</text>
</comment>
<gene>
    <name evidence="8" type="ORF">D0Y96_07645</name>
</gene>
<feature type="region of interest" description="Disordered" evidence="5">
    <location>
        <begin position="359"/>
        <end position="379"/>
    </location>
</feature>
<feature type="transmembrane region" description="Helical" evidence="6">
    <location>
        <begin position="98"/>
        <end position="124"/>
    </location>
</feature>
<dbReference type="GO" id="GO:0016020">
    <property type="term" value="C:membrane"/>
    <property type="evidence" value="ECO:0007669"/>
    <property type="project" value="UniProtKB-SubCell"/>
</dbReference>
<feature type="domain" description="Mechanosensitive ion channel MscS" evidence="7">
    <location>
        <begin position="196"/>
        <end position="262"/>
    </location>
</feature>
<feature type="transmembrane region" description="Helical" evidence="6">
    <location>
        <begin position="171"/>
        <end position="192"/>
    </location>
</feature>
<dbReference type="GO" id="GO:0008381">
    <property type="term" value="F:mechanosensitive monoatomic ion channel activity"/>
    <property type="evidence" value="ECO:0007669"/>
    <property type="project" value="UniProtKB-ARBA"/>
</dbReference>
<evidence type="ECO:0000313" key="9">
    <source>
        <dbReference type="Proteomes" id="UP000264702"/>
    </source>
</evidence>
<organism evidence="8 9">
    <name type="scientific">Paracidobacterium acidisoli</name>
    <dbReference type="NCBI Taxonomy" id="2303751"/>
    <lineage>
        <taxon>Bacteria</taxon>
        <taxon>Pseudomonadati</taxon>
        <taxon>Acidobacteriota</taxon>
        <taxon>Terriglobia</taxon>
        <taxon>Terriglobales</taxon>
        <taxon>Acidobacteriaceae</taxon>
        <taxon>Paracidobacterium</taxon>
    </lineage>
</organism>
<accession>A0A372IPE8</accession>
<keyword evidence="2 6" id="KW-0812">Transmembrane</keyword>
<comment type="subcellular location">
    <subcellularLocation>
        <location evidence="1">Membrane</location>
    </subcellularLocation>
</comment>
<keyword evidence="3 6" id="KW-1133">Transmembrane helix</keyword>
<name>A0A372IPE8_9BACT</name>
<feature type="transmembrane region" description="Helical" evidence="6">
    <location>
        <begin position="71"/>
        <end position="92"/>
    </location>
</feature>
<dbReference type="RefSeq" id="WP_117298798.1">
    <property type="nucleotide sequence ID" value="NZ_QVQT02000003.1"/>
</dbReference>
<evidence type="ECO:0000313" key="8">
    <source>
        <dbReference type="EMBL" id="RFU16629.1"/>
    </source>
</evidence>
<dbReference type="InterPro" id="IPR023408">
    <property type="entry name" value="MscS_beta-dom_sf"/>
</dbReference>
<keyword evidence="9" id="KW-1185">Reference proteome</keyword>
<reference evidence="8 9" key="1">
    <citation type="submission" date="2018-08" db="EMBL/GenBank/DDBJ databases">
        <title>Acidipila sp. 4G-K13, an acidobacterium isolated from forest soil.</title>
        <authorList>
            <person name="Gao Z.-H."/>
            <person name="Qiu L.-H."/>
        </authorList>
    </citation>
    <scope>NUCLEOTIDE SEQUENCE [LARGE SCALE GENOMIC DNA]</scope>
    <source>
        <strain evidence="8 9">4G-K13</strain>
    </source>
</reference>
<evidence type="ECO:0000256" key="5">
    <source>
        <dbReference type="SAM" id="MobiDB-lite"/>
    </source>
</evidence>
<evidence type="ECO:0000256" key="2">
    <source>
        <dbReference type="ARBA" id="ARBA00022692"/>
    </source>
</evidence>
<dbReference type="SUPFAM" id="SSF50182">
    <property type="entry name" value="Sm-like ribonucleoproteins"/>
    <property type="match status" value="1"/>
</dbReference>
<dbReference type="Gene3D" id="1.10.287.1260">
    <property type="match status" value="1"/>
</dbReference>
<keyword evidence="4 6" id="KW-0472">Membrane</keyword>
<proteinExistence type="predicted"/>
<dbReference type="InterPro" id="IPR006685">
    <property type="entry name" value="MscS_channel_2nd"/>
</dbReference>
<protein>
    <submittedName>
        <fullName evidence="8">Mechanosensitive ion channel family protein</fullName>
    </submittedName>
</protein>
<dbReference type="EMBL" id="QVQT01000003">
    <property type="protein sequence ID" value="RFU16629.1"/>
    <property type="molecule type" value="Genomic_DNA"/>
</dbReference>
<dbReference type="Pfam" id="PF00924">
    <property type="entry name" value="MS_channel_2nd"/>
    <property type="match status" value="1"/>
</dbReference>
<evidence type="ECO:0000256" key="3">
    <source>
        <dbReference type="ARBA" id="ARBA00022989"/>
    </source>
</evidence>